<reference evidence="21 22" key="1">
    <citation type="journal article" date="2010" name="PLoS Biol.">
        <title>Multi-platform next-generation sequencing of the domestic turkey (Meleagris gallopavo): genome assembly and analysis.</title>
        <authorList>
            <person name="Dalloul R.A."/>
            <person name="Long J.A."/>
            <person name="Zimin A.V."/>
            <person name="Aslam L."/>
            <person name="Beal K."/>
            <person name="Blomberg L.A."/>
            <person name="Bouffard P."/>
            <person name="Burt D.W."/>
            <person name="Crasta O."/>
            <person name="Crooijmans R.P."/>
            <person name="Cooper K."/>
            <person name="Coulombe R.A."/>
            <person name="De S."/>
            <person name="Delany M.E."/>
            <person name="Dodgson J.B."/>
            <person name="Dong J.J."/>
            <person name="Evans C."/>
            <person name="Frederickson K.M."/>
            <person name="Flicek P."/>
            <person name="Florea L."/>
            <person name="Folkerts O."/>
            <person name="Groenen M.A."/>
            <person name="Harkins T.T."/>
            <person name="Herrero J."/>
            <person name="Hoffmann S."/>
            <person name="Megens H.J."/>
            <person name="Jiang A."/>
            <person name="de Jong P."/>
            <person name="Kaiser P."/>
            <person name="Kim H."/>
            <person name="Kim K.W."/>
            <person name="Kim S."/>
            <person name="Langenberger D."/>
            <person name="Lee M.K."/>
            <person name="Lee T."/>
            <person name="Mane S."/>
            <person name="Marcais G."/>
            <person name="Marz M."/>
            <person name="McElroy A.P."/>
            <person name="Modise T."/>
            <person name="Nefedov M."/>
            <person name="Notredame C."/>
            <person name="Paton I.R."/>
            <person name="Payne W.S."/>
            <person name="Pertea G."/>
            <person name="Prickett D."/>
            <person name="Puiu D."/>
            <person name="Qioa D."/>
            <person name="Raineri E."/>
            <person name="Ruffier M."/>
            <person name="Salzberg S.L."/>
            <person name="Schatz M.C."/>
            <person name="Scheuring C."/>
            <person name="Schmidt C.J."/>
            <person name="Schroeder S."/>
            <person name="Searle S.M."/>
            <person name="Smith E.J."/>
            <person name="Smith J."/>
            <person name="Sonstegard T.S."/>
            <person name="Stadler P.F."/>
            <person name="Tafer H."/>
            <person name="Tu Z.J."/>
            <person name="Van Tassell C.P."/>
            <person name="Vilella A.J."/>
            <person name="Williams K.P."/>
            <person name="Yorke J.A."/>
            <person name="Zhang L."/>
            <person name="Zhang H.B."/>
            <person name="Zhang X."/>
            <person name="Zhang Y."/>
            <person name="Reed K.M."/>
        </authorList>
    </citation>
    <scope>NUCLEOTIDE SEQUENCE [LARGE SCALE GENOMIC DNA]</scope>
</reference>
<dbReference type="GO" id="GO:0007018">
    <property type="term" value="P:microtubule-based movement"/>
    <property type="evidence" value="ECO:0007669"/>
    <property type="project" value="InterPro"/>
</dbReference>
<evidence type="ECO:0000256" key="3">
    <source>
        <dbReference type="ARBA" id="ARBA00008887"/>
    </source>
</evidence>
<dbReference type="SUPFAM" id="SSF52540">
    <property type="entry name" value="P-loop containing nucleoside triphosphate hydrolases"/>
    <property type="match status" value="4"/>
</dbReference>
<dbReference type="FunFam" id="3.20.180.20:FF:000002">
    <property type="entry name" value="Cytoplasmic dynein heavy chain 1"/>
    <property type="match status" value="1"/>
</dbReference>
<evidence type="ECO:0000256" key="18">
    <source>
        <dbReference type="ARBA" id="ARBA00023902"/>
    </source>
</evidence>
<dbReference type="FunFam" id="1.20.920.20:FF:000002">
    <property type="entry name" value="Cytoplasmic dynein 1 heavy chain"/>
    <property type="match status" value="1"/>
</dbReference>
<dbReference type="FunFam" id="3.40.50.300:FF:000071">
    <property type="entry name" value="Cytoplasmic dynein heavy chain 1"/>
    <property type="match status" value="1"/>
</dbReference>
<dbReference type="GO" id="GO:0005886">
    <property type="term" value="C:plasma membrane"/>
    <property type="evidence" value="ECO:0007669"/>
    <property type="project" value="UniProtKB-SubCell"/>
</dbReference>
<evidence type="ECO:0000313" key="22">
    <source>
        <dbReference type="Proteomes" id="UP000001645"/>
    </source>
</evidence>
<dbReference type="Pfam" id="PF12781">
    <property type="entry name" value="AAA_9"/>
    <property type="match status" value="1"/>
</dbReference>
<comment type="similarity">
    <text evidence="3">Belongs to the dynein heavy chain family.</text>
</comment>
<dbReference type="GO" id="GO:0030030">
    <property type="term" value="P:cell projection organization"/>
    <property type="evidence" value="ECO:0007669"/>
    <property type="project" value="UniProtKB-KW"/>
</dbReference>
<keyword evidence="10" id="KW-0067">ATP-binding</keyword>
<keyword evidence="14" id="KW-0472">Membrane</keyword>
<keyword evidence="7" id="KW-0493">Microtubule</keyword>
<evidence type="ECO:0000256" key="16">
    <source>
        <dbReference type="ARBA" id="ARBA00023212"/>
    </source>
</evidence>
<keyword evidence="11" id="KW-0243">Dynein</keyword>
<dbReference type="PANTHER" id="PTHR45703:SF22">
    <property type="entry name" value="DYNEIN CYTOPLASMIC 2 HEAVY CHAIN 1"/>
    <property type="match status" value="1"/>
</dbReference>
<dbReference type="InterPro" id="IPR043157">
    <property type="entry name" value="Dynein_AAA1S"/>
</dbReference>
<keyword evidence="12 19" id="KW-0175">Coiled coil</keyword>
<keyword evidence="22" id="KW-1185">Reference proteome</keyword>
<feature type="domain" description="AAA+ ATPase" evidence="20">
    <location>
        <begin position="681"/>
        <end position="837"/>
    </location>
</feature>
<dbReference type="InterPro" id="IPR013602">
    <property type="entry name" value="Dynein_heavy_linker"/>
</dbReference>
<dbReference type="InterPro" id="IPR024743">
    <property type="entry name" value="Dynein_HC_stalk"/>
</dbReference>
<evidence type="ECO:0000259" key="20">
    <source>
        <dbReference type="SMART" id="SM00382"/>
    </source>
</evidence>
<accession>G1NQJ0</accession>
<evidence type="ECO:0000256" key="1">
    <source>
        <dbReference type="ARBA" id="ARBA00004202"/>
    </source>
</evidence>
<dbReference type="PANTHER" id="PTHR45703">
    <property type="entry name" value="DYNEIN HEAVY CHAIN"/>
    <property type="match status" value="1"/>
</dbReference>
<evidence type="ECO:0000256" key="6">
    <source>
        <dbReference type="ARBA" id="ARBA00022490"/>
    </source>
</evidence>
<dbReference type="FunFam" id="3.40.50.300:FF:001810">
    <property type="entry name" value="Cytoplasmic dynein 2 heavy chain 1"/>
    <property type="match status" value="1"/>
</dbReference>
<evidence type="ECO:0000256" key="12">
    <source>
        <dbReference type="ARBA" id="ARBA00023054"/>
    </source>
</evidence>
<dbReference type="Gene3D" id="1.20.140.100">
    <property type="entry name" value="Dynein heavy chain, N-terminal domain 2"/>
    <property type="match status" value="1"/>
</dbReference>
<dbReference type="InterPro" id="IPR003593">
    <property type="entry name" value="AAA+_ATPase"/>
</dbReference>
<evidence type="ECO:0000256" key="14">
    <source>
        <dbReference type="ARBA" id="ARBA00023136"/>
    </source>
</evidence>
<dbReference type="Gene3D" id="1.20.920.20">
    <property type="match status" value="1"/>
</dbReference>
<keyword evidence="8" id="KW-0547">Nucleotide-binding</keyword>
<feature type="coiled-coil region" evidence="19">
    <location>
        <begin position="1812"/>
        <end position="1895"/>
    </location>
</feature>
<dbReference type="InterPro" id="IPR042228">
    <property type="entry name" value="Dynein_linker_3"/>
</dbReference>
<dbReference type="Ensembl" id="ENSMGAT00000017058.3">
    <property type="protein sequence ID" value="ENSMGAP00000016086.3"/>
    <property type="gene ID" value="ENSMGAG00000015167.3"/>
</dbReference>
<keyword evidence="4" id="KW-0217">Developmental protein</keyword>
<organism evidence="21 22">
    <name type="scientific">Meleagris gallopavo</name>
    <name type="common">Wild turkey</name>
    <dbReference type="NCBI Taxonomy" id="9103"/>
    <lineage>
        <taxon>Eukaryota</taxon>
        <taxon>Metazoa</taxon>
        <taxon>Chordata</taxon>
        <taxon>Craniata</taxon>
        <taxon>Vertebrata</taxon>
        <taxon>Euteleostomi</taxon>
        <taxon>Archelosauria</taxon>
        <taxon>Archosauria</taxon>
        <taxon>Dinosauria</taxon>
        <taxon>Saurischia</taxon>
        <taxon>Theropoda</taxon>
        <taxon>Coelurosauria</taxon>
        <taxon>Aves</taxon>
        <taxon>Neognathae</taxon>
        <taxon>Galloanserae</taxon>
        <taxon>Galliformes</taxon>
        <taxon>Phasianidae</taxon>
        <taxon>Meleagridinae</taxon>
        <taxon>Meleagris</taxon>
    </lineage>
</organism>
<dbReference type="InterPro" id="IPR026983">
    <property type="entry name" value="DHC"/>
</dbReference>
<reference evidence="21" key="3">
    <citation type="submission" date="2025-09" db="UniProtKB">
        <authorList>
            <consortium name="Ensembl"/>
        </authorList>
    </citation>
    <scope>IDENTIFICATION</scope>
</reference>
<dbReference type="GO" id="GO:0005874">
    <property type="term" value="C:microtubule"/>
    <property type="evidence" value="ECO:0007669"/>
    <property type="project" value="UniProtKB-KW"/>
</dbReference>
<dbReference type="Pfam" id="PF12780">
    <property type="entry name" value="AAA_8"/>
    <property type="match status" value="1"/>
</dbReference>
<dbReference type="InterPro" id="IPR049400">
    <property type="entry name" value="DYNC2H1_AAA_dom"/>
</dbReference>
<evidence type="ECO:0000256" key="15">
    <source>
        <dbReference type="ARBA" id="ARBA00023175"/>
    </source>
</evidence>
<reference evidence="21" key="2">
    <citation type="submission" date="2025-08" db="UniProtKB">
        <authorList>
            <consortium name="Ensembl"/>
        </authorList>
    </citation>
    <scope>IDENTIFICATION</scope>
</reference>
<evidence type="ECO:0000256" key="4">
    <source>
        <dbReference type="ARBA" id="ARBA00022473"/>
    </source>
</evidence>
<proteinExistence type="inferred from homology"/>
<evidence type="ECO:0000256" key="7">
    <source>
        <dbReference type="ARBA" id="ARBA00022701"/>
    </source>
</evidence>
<keyword evidence="9" id="KW-0970">Cilium biogenesis/degradation</keyword>
<dbReference type="InterPro" id="IPR035699">
    <property type="entry name" value="AAA_6"/>
</dbReference>
<feature type="domain" description="AAA+ ATPase" evidence="20">
    <location>
        <begin position="394"/>
        <end position="540"/>
    </location>
</feature>
<keyword evidence="16" id="KW-0206">Cytoskeleton</keyword>
<dbReference type="GO" id="GO:0005930">
    <property type="term" value="C:axoneme"/>
    <property type="evidence" value="ECO:0007669"/>
    <property type="project" value="UniProtKB-SubCell"/>
</dbReference>
<keyword evidence="17" id="KW-0966">Cell projection</keyword>
<dbReference type="GO" id="GO:0045505">
    <property type="term" value="F:dynein intermediate chain binding"/>
    <property type="evidence" value="ECO:0007669"/>
    <property type="project" value="InterPro"/>
</dbReference>
<dbReference type="SMART" id="SM00382">
    <property type="entry name" value="AAA"/>
    <property type="match status" value="3"/>
</dbReference>
<dbReference type="Gene3D" id="1.20.58.1120">
    <property type="match status" value="1"/>
</dbReference>
<dbReference type="Pfam" id="PF21264">
    <property type="entry name" value="DYNC2H1_AAA_dom"/>
    <property type="match status" value="1"/>
</dbReference>
<dbReference type="Gene3D" id="1.10.8.710">
    <property type="match status" value="1"/>
</dbReference>
<dbReference type="Pfam" id="PF12774">
    <property type="entry name" value="AAA_6"/>
    <property type="match status" value="1"/>
</dbReference>
<keyword evidence="13" id="KW-0969">Cilium</keyword>
<evidence type="ECO:0000256" key="2">
    <source>
        <dbReference type="ARBA" id="ARBA00004430"/>
    </source>
</evidence>
<sequence>MLIKDWKDIVNQVGDHRCLLQSLRDSPYYKGFEDKVSIWEKKLAELDEFLQNLNLIQRKWVYLEPIFGRGALPKDHARFTRVDEDFRSVLSDIKRDNRITSLNARAGTRNTLIAILDQLQRCQRSLNEFLEEKRSAFPRFYFIGDDDLLEILGQSTNPSVIQTHLKKLFAGIHSVSFDEEFKHIVAMKSVEGETVPLRNKVLLSNDVEVWLNSLALEMKETLKKMLIDCVDAGKKSEGSINPLLFPSQILSLAEQIQFTKDVENAIKNHNLQQLELELMAKLEHYTSIDTSMEDTGSTESGILELKLKALILDIIHNIDLVKQLNQAQIHSAEDWAWKKQLRFYMKDQKCYVQMVDAELQYTYEYQGNSPKLVYTPLTDKCYLTLTQAMKMGLGGNPYGPAGTGKTESVKALGGLLGRQVLVFNCDEGIDVKSMGRIFVGLVKCGAWGCFDEFNRLEEAVLSAVSMQIQTIQHALKKHSSSCELLGKKIEMDHNSGIFITMNPAGKDYGGRQKLPDNLKQLFRPVAMTHPDNELIAEVILYSEGFKYAKTLGGKLVAIFNLARELLTPQQHYDWGLRALKTVLRGCGSLLRQLKRSAEKQEINESHLVVQALRLNTMSKLTFADCARFDALVKDVFPGIDFKDVEYAKLTTALQEAFEEARLEIINTQVKKALELYEQLRQRMGVVIVGPSGAGKSTLWQMLKAALGKTGKVVKQYTMNPKAMPRHQLLGHIDMDTREWSDGVLTNSARQVVREPQDTTSWIICDGDIDPEWIESLNSVLDDNRLLTMPSGERIQFGSNVNFIFETHDLSCASPATISRMGMIFLSDEDTDLNSLIKSWLRSQPEECRYNLENWIGDYFEKALNWVVKQNDFVVETSLVGTVMNGLSHLRGCTDRGQFIVNLLRGLGGNLNMSSRLEFAKQVFTWAQESPPDPRRPLDTYYDVDSGQLMLYRLKKPENLTADNFSNLQTLPVIQTPDMQRGLDYFRPWLDFNNKEPFLLVGPEGCGKGMLLRYAFSQLRSTQIAAIHCSAQTTSQHLIQKLSQTCIVISTNTGRVFRPKDCERLVLYLKDINLPKPDKWGTSTLIAFLQQVLTYQGFYDENLEWVGLENIQIVASMTAGGTLGRHKLTSRFTSIVRLCAVDYPERDQLQTIYSAYLEPVLQKNLKNHPVWDSLPKIHQLAGSMVQVYEQVRAKFTVDDHGHYLFTPCILTQWVLGLFRYNLSGGPSKQTADHVLEIVAYEACRLFRDKIVGMKDLHVFDNILMKVFESDWGSDVLDNMEDIFYVTWGACQEAFTTPGQALPPHGKPLGKLNSTDFIDTIKKGVIHYGRDKKEIVILLFQEVLNYVSRVDRVLSFPGGSLLLAGRSGVGRRTVTSLVSHMHGAFLITPKISRGYELKQFRNDLKHVMELAGIESQQVVLLLEDYQFIHPTFLEMINSLLSSGEVPGLYKTEELEPLLSPLKDQASQDGFTGPIFNYFTYRIQQNLHVVLIMDSTNINFTINCESNPALYKKCQVLWMETWSENSMKKIPEMLLYDDKEEKTEKTHKEFKKKHSGDSDFWKSFLVIHESCKIYGATPSRYMTFLNVYSSINNSKKTELIKRQNHLQAGVSKLNEAKALVDELNKKAGEQSILLKTKQDEADAALQEITISMQSASEQKTEMEKIKQRIAEEAAEIEERKRKIEDELKEVQPLVNEAKLAVGNIKPESLSEIRSLRMPPDIIRDILEGVLRLMGIFDTSWVSMKSFLAKRGVKEDIATFDARNIPKEIRESVEELLSRNRTSFDPKNAKRASAAAAPLAAWVTANVQYSHVLERIQPLEKEKAVLEANLKKTEGRKRKLEDLLNSVGQKVSELKDKFQSRTTEAAKLEAELSKAQNTLKAAEVLISQLDREHKRWNAQVSENFHEILLIADIMKSLFIINNNINGRLCPINVHLACSNTTFVLKTGKEICRSCSEDLDVKSLSIDQISYSKVCPFLIDPSFRATEWLKTHLKESRLEVVNQQDTNFLTTLELAVRFGKTLIIQEMDGMEPVLYPLLRRDLVVQEDDPLVIFLAWMQDSRWGLMRVE</sequence>
<dbReference type="InterPro" id="IPR024317">
    <property type="entry name" value="Dynein_heavy_chain_D4_dom"/>
</dbReference>
<keyword evidence="15" id="KW-0505">Motor protein</keyword>
<dbReference type="FunFam" id="1.20.920.30:FF:000006">
    <property type="entry name" value="Cytoplasmic dynein 2 heavy chain 1"/>
    <property type="match status" value="1"/>
</dbReference>
<dbReference type="Pfam" id="PF12777">
    <property type="entry name" value="MT"/>
    <property type="match status" value="1"/>
</dbReference>
<dbReference type="FunFam" id="3.40.50.300:FF:000706">
    <property type="entry name" value="Cytoplasmic dynein 2 heavy chain 1"/>
    <property type="match status" value="1"/>
</dbReference>
<keyword evidence="6" id="KW-0963">Cytoplasm</keyword>
<dbReference type="GeneTree" id="ENSGT00940000154620"/>
<evidence type="ECO:0000256" key="5">
    <source>
        <dbReference type="ARBA" id="ARBA00022475"/>
    </source>
</evidence>
<dbReference type="Pfam" id="PF22597">
    <property type="entry name" value="DYN_lid"/>
    <property type="match status" value="1"/>
</dbReference>
<dbReference type="InterPro" id="IPR027417">
    <property type="entry name" value="P-loop_NTPase"/>
</dbReference>
<evidence type="ECO:0000256" key="10">
    <source>
        <dbReference type="ARBA" id="ARBA00022840"/>
    </source>
</evidence>
<feature type="coiled-coil region" evidence="19">
    <location>
        <begin position="1649"/>
        <end position="1686"/>
    </location>
</feature>
<dbReference type="Gene3D" id="3.20.180.20">
    <property type="entry name" value="Dynein heavy chain, N-terminal domain 2"/>
    <property type="match status" value="1"/>
</dbReference>
<protein>
    <recommendedName>
        <fullName evidence="18">Cytoplasmic dynein 2 heavy chain 1</fullName>
    </recommendedName>
</protein>
<dbReference type="FunFam" id="1.20.140.100:FF:000005">
    <property type="entry name" value="cytoplasmic dynein 2 heavy chain 1"/>
    <property type="match status" value="1"/>
</dbReference>
<keyword evidence="5" id="KW-1003">Cell membrane</keyword>
<feature type="domain" description="AAA+ ATPase" evidence="20">
    <location>
        <begin position="993"/>
        <end position="1141"/>
    </location>
</feature>
<dbReference type="HOGENOM" id="CLU_000038_7_0_1"/>
<dbReference type="Pfam" id="PF12775">
    <property type="entry name" value="AAA_7"/>
    <property type="match status" value="1"/>
</dbReference>
<dbReference type="GO" id="GO:0005524">
    <property type="term" value="F:ATP binding"/>
    <property type="evidence" value="ECO:0007669"/>
    <property type="project" value="UniProtKB-KW"/>
</dbReference>
<evidence type="ECO:0000313" key="21">
    <source>
        <dbReference type="Ensembl" id="ENSMGAP00000016086.3"/>
    </source>
</evidence>
<evidence type="ECO:0000256" key="19">
    <source>
        <dbReference type="SAM" id="Coils"/>
    </source>
</evidence>
<dbReference type="Gene3D" id="3.40.50.300">
    <property type="entry name" value="P-loop containing nucleotide triphosphate hydrolases"/>
    <property type="match status" value="4"/>
</dbReference>
<dbReference type="Proteomes" id="UP000001645">
    <property type="component" value="Chromosome 1"/>
</dbReference>
<dbReference type="GO" id="GO:0030286">
    <property type="term" value="C:dynein complex"/>
    <property type="evidence" value="ECO:0007669"/>
    <property type="project" value="UniProtKB-KW"/>
</dbReference>
<dbReference type="InterPro" id="IPR035706">
    <property type="entry name" value="AAA_9"/>
</dbReference>
<dbReference type="FunFam" id="1.20.58.1120:FF:000006">
    <property type="entry name" value="cytoplasmic dynein 2 heavy chain 1"/>
    <property type="match status" value="1"/>
</dbReference>
<dbReference type="Pfam" id="PF08393">
    <property type="entry name" value="DHC_N2"/>
    <property type="match status" value="1"/>
</dbReference>
<dbReference type="InterPro" id="IPR042222">
    <property type="entry name" value="Dynein_2_N"/>
</dbReference>
<dbReference type="Gene3D" id="1.20.920.30">
    <property type="match status" value="1"/>
</dbReference>
<evidence type="ECO:0000256" key="9">
    <source>
        <dbReference type="ARBA" id="ARBA00022794"/>
    </source>
</evidence>
<dbReference type="GO" id="GO:0051959">
    <property type="term" value="F:dynein light intermediate chain binding"/>
    <property type="evidence" value="ECO:0007669"/>
    <property type="project" value="InterPro"/>
</dbReference>
<comment type="subcellular location">
    <subcellularLocation>
        <location evidence="1">Cell membrane</location>
        <topology evidence="1">Peripheral membrane protein</topology>
    </subcellularLocation>
    <subcellularLocation>
        <location evidence="2">Cytoplasm</location>
        <location evidence="2">Cytoskeleton</location>
        <location evidence="2">Cilium axoneme</location>
    </subcellularLocation>
</comment>
<name>G1NQJ0_MELGA</name>
<gene>
    <name evidence="21" type="primary">DYNC2H1</name>
</gene>
<dbReference type="FunFam" id="1.10.8.710:FF:000006">
    <property type="entry name" value="cytoplasmic dynein 2 heavy chain 1"/>
    <property type="match status" value="1"/>
</dbReference>
<evidence type="ECO:0000256" key="17">
    <source>
        <dbReference type="ARBA" id="ARBA00023273"/>
    </source>
</evidence>
<dbReference type="Bgee" id="ENSMGAG00000015167">
    <property type="expression patterns" value="Expressed in breast and 4 other cell types or tissues"/>
</dbReference>
<evidence type="ECO:0000256" key="11">
    <source>
        <dbReference type="ARBA" id="ARBA00023017"/>
    </source>
</evidence>
<dbReference type="FunFam" id="3.40.50.300:FF:002654">
    <property type="entry name" value="Cytoplasmic dynein 2 heavy chain 1"/>
    <property type="match status" value="1"/>
</dbReference>
<dbReference type="InterPro" id="IPR054354">
    <property type="entry name" value="DYNC2H1-like_lid"/>
</dbReference>
<evidence type="ECO:0000256" key="8">
    <source>
        <dbReference type="ARBA" id="ARBA00022741"/>
    </source>
</evidence>
<evidence type="ECO:0000256" key="13">
    <source>
        <dbReference type="ARBA" id="ARBA00023069"/>
    </source>
</evidence>